<protein>
    <submittedName>
        <fullName evidence="1">Type I-E CRISPR-associated endoribonuclease Cas2e</fullName>
    </submittedName>
</protein>
<dbReference type="Gene3D" id="3.30.70.240">
    <property type="match status" value="1"/>
</dbReference>
<evidence type="ECO:0000313" key="1">
    <source>
        <dbReference type="EMBL" id="MFC7338396.1"/>
    </source>
</evidence>
<name>A0ABW2LAA4_9BACT</name>
<proteinExistence type="predicted"/>
<dbReference type="Proteomes" id="UP001596472">
    <property type="component" value="Unassembled WGS sequence"/>
</dbReference>
<accession>A0ABW2LAA4</accession>
<dbReference type="NCBIfam" id="TIGR01873">
    <property type="entry name" value="cas_CT1978"/>
    <property type="match status" value="1"/>
</dbReference>
<evidence type="ECO:0000313" key="2">
    <source>
        <dbReference type="Proteomes" id="UP001596472"/>
    </source>
</evidence>
<organism evidence="1 2">
    <name type="scientific">Haloferula chungangensis</name>
    <dbReference type="NCBI Taxonomy" id="1048331"/>
    <lineage>
        <taxon>Bacteria</taxon>
        <taxon>Pseudomonadati</taxon>
        <taxon>Verrucomicrobiota</taxon>
        <taxon>Verrucomicrobiia</taxon>
        <taxon>Verrucomicrobiales</taxon>
        <taxon>Verrucomicrobiaceae</taxon>
        <taxon>Haloferula</taxon>
    </lineage>
</organism>
<dbReference type="RefSeq" id="WP_379713677.1">
    <property type="nucleotide sequence ID" value="NZ_JBHTBS010000007.1"/>
</dbReference>
<dbReference type="InterPro" id="IPR010152">
    <property type="entry name" value="CRISPR-assoc_prot_Cas2_sub"/>
</dbReference>
<dbReference type="EMBL" id="JBHTBS010000007">
    <property type="protein sequence ID" value="MFC7338396.1"/>
    <property type="molecule type" value="Genomic_DNA"/>
</dbReference>
<gene>
    <name evidence="1" type="primary">cas2e</name>
    <name evidence="1" type="ORF">ACFQY0_14475</name>
</gene>
<dbReference type="Pfam" id="PF09707">
    <property type="entry name" value="Cas_Cas2CT1978"/>
    <property type="match status" value="1"/>
</dbReference>
<comment type="caution">
    <text evidence="1">The sequence shown here is derived from an EMBL/GenBank/DDBJ whole genome shotgun (WGS) entry which is preliminary data.</text>
</comment>
<keyword evidence="2" id="KW-1185">Reference proteome</keyword>
<sequence>MTVLVCNDVPPAIRGHLKRWFIEPKPNVFVGTLNVRTHRKVTDFILRNAPKDFGMLVISSAPNCQGYQIERIGPEGKTGRREINFSGIPLIAESWIDPENCPF</sequence>
<reference evidence="2" key="1">
    <citation type="journal article" date="2019" name="Int. J. Syst. Evol. Microbiol.">
        <title>The Global Catalogue of Microorganisms (GCM) 10K type strain sequencing project: providing services to taxonomists for standard genome sequencing and annotation.</title>
        <authorList>
            <consortium name="The Broad Institute Genomics Platform"/>
            <consortium name="The Broad Institute Genome Sequencing Center for Infectious Disease"/>
            <person name="Wu L."/>
            <person name="Ma J."/>
        </authorList>
    </citation>
    <scope>NUCLEOTIDE SEQUENCE [LARGE SCALE GENOMIC DNA]</scope>
    <source>
        <strain evidence="2">CGMCC 4.1467</strain>
    </source>
</reference>